<dbReference type="InterPro" id="IPR003439">
    <property type="entry name" value="ABC_transporter-like_ATP-bd"/>
</dbReference>
<organism evidence="6 7">
    <name type="scientific">Solimonas fluminis</name>
    <dbReference type="NCBI Taxonomy" id="2086571"/>
    <lineage>
        <taxon>Bacteria</taxon>
        <taxon>Pseudomonadati</taxon>
        <taxon>Pseudomonadota</taxon>
        <taxon>Gammaproteobacteria</taxon>
        <taxon>Nevskiales</taxon>
        <taxon>Nevskiaceae</taxon>
        <taxon>Solimonas</taxon>
    </lineage>
</organism>
<comment type="caution">
    <text evidence="6">The sequence shown here is derived from an EMBL/GenBank/DDBJ whole genome shotgun (WGS) entry which is preliminary data.</text>
</comment>
<dbReference type="EMBL" id="PSNW01000012">
    <property type="protein sequence ID" value="PPE72441.1"/>
    <property type="molecule type" value="Genomic_DNA"/>
</dbReference>
<dbReference type="InterPro" id="IPR027417">
    <property type="entry name" value="P-loop_NTPase"/>
</dbReference>
<feature type="domain" description="ABC transporter" evidence="5">
    <location>
        <begin position="7"/>
        <end position="239"/>
    </location>
</feature>
<dbReference type="RefSeq" id="WP_104231757.1">
    <property type="nucleotide sequence ID" value="NZ_PSNW01000012.1"/>
</dbReference>
<dbReference type="SUPFAM" id="SSF52540">
    <property type="entry name" value="P-loop containing nucleoside triphosphate hydrolases"/>
    <property type="match status" value="2"/>
</dbReference>
<dbReference type="GO" id="GO:0016887">
    <property type="term" value="F:ATP hydrolysis activity"/>
    <property type="evidence" value="ECO:0007669"/>
    <property type="project" value="InterPro"/>
</dbReference>
<feature type="region of interest" description="Disordered" evidence="4">
    <location>
        <begin position="267"/>
        <end position="303"/>
    </location>
</feature>
<dbReference type="InterPro" id="IPR017871">
    <property type="entry name" value="ABC_transporter-like_CS"/>
</dbReference>
<reference evidence="6 7" key="1">
    <citation type="submission" date="2018-02" db="EMBL/GenBank/DDBJ databases">
        <title>Genome sequencing of Solimonas sp. HR-BB.</title>
        <authorList>
            <person name="Lee Y."/>
            <person name="Jeon C.O."/>
        </authorList>
    </citation>
    <scope>NUCLEOTIDE SEQUENCE [LARGE SCALE GENOMIC DNA]</scope>
    <source>
        <strain evidence="6 7">HR-BB</strain>
    </source>
</reference>
<dbReference type="SMART" id="SM00382">
    <property type="entry name" value="AAA"/>
    <property type="match status" value="2"/>
</dbReference>
<dbReference type="InterPro" id="IPR050611">
    <property type="entry name" value="ABCF"/>
</dbReference>
<dbReference type="PROSITE" id="PS50893">
    <property type="entry name" value="ABC_TRANSPORTER_2"/>
    <property type="match status" value="2"/>
</dbReference>
<dbReference type="AlphaFoldDB" id="A0A2S5TBQ2"/>
<proteinExistence type="predicted"/>
<dbReference type="GO" id="GO:0005524">
    <property type="term" value="F:ATP binding"/>
    <property type="evidence" value="ECO:0007669"/>
    <property type="project" value="UniProtKB-KW"/>
</dbReference>
<keyword evidence="3 6" id="KW-0067">ATP-binding</keyword>
<dbReference type="Proteomes" id="UP000238220">
    <property type="component" value="Unassembled WGS sequence"/>
</dbReference>
<dbReference type="CDD" id="cd03221">
    <property type="entry name" value="ABCF_EF-3"/>
    <property type="match status" value="1"/>
</dbReference>
<feature type="domain" description="ABC transporter" evidence="5">
    <location>
        <begin position="340"/>
        <end position="538"/>
    </location>
</feature>
<dbReference type="PANTHER" id="PTHR19211">
    <property type="entry name" value="ATP-BINDING TRANSPORT PROTEIN-RELATED"/>
    <property type="match status" value="1"/>
</dbReference>
<dbReference type="PANTHER" id="PTHR19211:SF6">
    <property type="entry name" value="BLL7188 PROTEIN"/>
    <property type="match status" value="1"/>
</dbReference>
<accession>A0A2S5TBQ2</accession>
<dbReference type="Gene3D" id="3.40.50.300">
    <property type="entry name" value="P-loop containing nucleotide triphosphate hydrolases"/>
    <property type="match status" value="2"/>
</dbReference>
<dbReference type="PROSITE" id="PS00211">
    <property type="entry name" value="ABC_TRANSPORTER_1"/>
    <property type="match status" value="2"/>
</dbReference>
<protein>
    <submittedName>
        <fullName evidence="6">ABC transporter ATP-binding protein</fullName>
    </submittedName>
</protein>
<gene>
    <name evidence="6" type="ORF">C3942_18020</name>
</gene>
<feature type="compositionally biased region" description="Low complexity" evidence="4">
    <location>
        <begin position="269"/>
        <end position="280"/>
    </location>
</feature>
<evidence type="ECO:0000256" key="2">
    <source>
        <dbReference type="ARBA" id="ARBA00022741"/>
    </source>
</evidence>
<dbReference type="OrthoDB" id="9808609at2"/>
<evidence type="ECO:0000256" key="3">
    <source>
        <dbReference type="ARBA" id="ARBA00022840"/>
    </source>
</evidence>
<evidence type="ECO:0000259" key="5">
    <source>
        <dbReference type="PROSITE" id="PS50893"/>
    </source>
</evidence>
<dbReference type="Pfam" id="PF00005">
    <property type="entry name" value="ABC_tran"/>
    <property type="match status" value="2"/>
</dbReference>
<evidence type="ECO:0000313" key="6">
    <source>
        <dbReference type="EMBL" id="PPE72441.1"/>
    </source>
</evidence>
<evidence type="ECO:0000256" key="4">
    <source>
        <dbReference type="SAM" id="MobiDB-lite"/>
    </source>
</evidence>
<evidence type="ECO:0000313" key="7">
    <source>
        <dbReference type="Proteomes" id="UP000238220"/>
    </source>
</evidence>
<dbReference type="InterPro" id="IPR003593">
    <property type="entry name" value="AAA+_ATPase"/>
</dbReference>
<keyword evidence="2" id="KW-0547">Nucleotide-binding</keyword>
<dbReference type="FunFam" id="3.40.50.300:FF:001320">
    <property type="entry name" value="Heme ABC transporter ATP-binding protein"/>
    <property type="match status" value="1"/>
</dbReference>
<keyword evidence="7" id="KW-1185">Reference proteome</keyword>
<sequence length="539" mass="58893">MTNPVSLTLQGVCFHLPDGRALFSNLNESFDGRRTGLVGRNGVGKSVLARILAGGLEPSAGRCLRSGRVHYLGQQPAALPGQSVGSLAGLDRIIAALERIEGGSAREEDFDAVGERWDVRERLHRALSAAGLEHLRQDTPAARLSGGEAMRVALAGAFLSGAEMLILDEPSNHLDREQRRGLLAQLQGWGGGLIVVSHDRELLEPMERIVELSSLGLRGYGGGYSLHAEARAREREQAQALLEQRKAQRRRQERALAEQRERLEHRLARGAQQAAQANQAPILLGRQRDRSQASSGRLRARQEEAREALSQRVREAAAQVAEEVPVVLFAPDAFAAPACVAELDDIRLPHLRGPLREVSLKLLRGQRVALTGPNGCGKSTLLKVLAGHRPTQAGRRVLQVEAAYLDQHFSTLDARASLLEQMLADNPRQSEGELRTRLALLGLDADRVRQPSASLSGGERMKASLARLLYAERPSRLLLLDEPGNHLDLPALQALEAMLRQYPGTLVVVSHDEAFLRRLGLTQRLEATACGWSLSDWAE</sequence>
<keyword evidence="1" id="KW-0677">Repeat</keyword>
<evidence type="ECO:0000256" key="1">
    <source>
        <dbReference type="ARBA" id="ARBA00022737"/>
    </source>
</evidence>
<name>A0A2S5TBQ2_9GAMM</name>